<feature type="domain" description="PH" evidence="1">
    <location>
        <begin position="13"/>
        <end position="116"/>
    </location>
</feature>
<keyword evidence="3" id="KW-1185">Reference proteome</keyword>
<dbReference type="PANTHER" id="PTHR14336">
    <property type="entry name" value="TANDEM PH DOMAIN CONTAINING PROTEIN"/>
    <property type="match status" value="1"/>
</dbReference>
<dbReference type="Pfam" id="PF00169">
    <property type="entry name" value="PH"/>
    <property type="match status" value="1"/>
</dbReference>
<dbReference type="InterPro" id="IPR011993">
    <property type="entry name" value="PH-like_dom_sf"/>
</dbReference>
<dbReference type="PROSITE" id="PS50003">
    <property type="entry name" value="PH_DOMAIN"/>
    <property type="match status" value="1"/>
</dbReference>
<protein>
    <recommendedName>
        <fullName evidence="1">PH domain-containing protein</fullName>
    </recommendedName>
</protein>
<evidence type="ECO:0000259" key="1">
    <source>
        <dbReference type="PROSITE" id="PS50003"/>
    </source>
</evidence>
<dbReference type="Gene3D" id="2.30.29.30">
    <property type="entry name" value="Pleckstrin-homology domain (PH domain)/Phosphotyrosine-binding domain (PTB)"/>
    <property type="match status" value="1"/>
</dbReference>
<dbReference type="Proteomes" id="UP001159405">
    <property type="component" value="Unassembled WGS sequence"/>
</dbReference>
<accession>A0ABN8NES9</accession>
<dbReference type="EMBL" id="CALNXK010000015">
    <property type="protein sequence ID" value="CAH3047207.1"/>
    <property type="molecule type" value="Genomic_DNA"/>
</dbReference>
<dbReference type="SUPFAM" id="SSF50729">
    <property type="entry name" value="PH domain-like"/>
    <property type="match status" value="1"/>
</dbReference>
<dbReference type="CDD" id="cd00821">
    <property type="entry name" value="PH"/>
    <property type="match status" value="1"/>
</dbReference>
<dbReference type="InterPro" id="IPR051707">
    <property type="entry name" value="PI-Interact_SigTrans_Reg"/>
</dbReference>
<organism evidence="2 3">
    <name type="scientific">Porites lobata</name>
    <dbReference type="NCBI Taxonomy" id="104759"/>
    <lineage>
        <taxon>Eukaryota</taxon>
        <taxon>Metazoa</taxon>
        <taxon>Cnidaria</taxon>
        <taxon>Anthozoa</taxon>
        <taxon>Hexacorallia</taxon>
        <taxon>Scleractinia</taxon>
        <taxon>Fungiina</taxon>
        <taxon>Poritidae</taxon>
        <taxon>Porites</taxon>
    </lineage>
</organism>
<evidence type="ECO:0000313" key="2">
    <source>
        <dbReference type="EMBL" id="CAH3047207.1"/>
    </source>
</evidence>
<dbReference type="InterPro" id="IPR001849">
    <property type="entry name" value="PH_domain"/>
</dbReference>
<reference evidence="2 3" key="1">
    <citation type="submission" date="2022-05" db="EMBL/GenBank/DDBJ databases">
        <authorList>
            <consortium name="Genoscope - CEA"/>
            <person name="William W."/>
        </authorList>
    </citation>
    <scope>NUCLEOTIDE SEQUENCE [LARGE SCALE GENOMIC DNA]</scope>
</reference>
<comment type="caution">
    <text evidence="2">The sequence shown here is derived from an EMBL/GenBank/DDBJ whole genome shotgun (WGS) entry which is preliminary data.</text>
</comment>
<gene>
    <name evidence="2" type="ORF">PLOB_00009798</name>
</gene>
<evidence type="ECO:0000313" key="3">
    <source>
        <dbReference type="Proteomes" id="UP001159405"/>
    </source>
</evidence>
<dbReference type="PANTHER" id="PTHR14336:SF8">
    <property type="entry name" value="PROTEIN OPY1"/>
    <property type="match status" value="1"/>
</dbReference>
<name>A0ABN8NES9_9CNID</name>
<proteinExistence type="predicted"/>
<dbReference type="SMART" id="SM00233">
    <property type="entry name" value="PH"/>
    <property type="match status" value="1"/>
</dbReference>
<sequence length="125" mass="14822">MEKMIASQALEMRLPEGGYLWKRGVRGPIGGKWRYRWFKAKKNGEIRYYKRDGKTKTFMGSIDVRMITEVTDLPDSEQNEESSCFNIITPDRTYEIKGIDKDEKLRWMKTITDLIHWINKKDGKQ</sequence>